<dbReference type="EMBL" id="JAAOIW010000043">
    <property type="protein sequence ID" value="NHN35563.1"/>
    <property type="molecule type" value="Genomic_DNA"/>
</dbReference>
<proteinExistence type="predicted"/>
<organism evidence="2 3">
    <name type="scientific">Paenibacillus agricola</name>
    <dbReference type="NCBI Taxonomy" id="2716264"/>
    <lineage>
        <taxon>Bacteria</taxon>
        <taxon>Bacillati</taxon>
        <taxon>Bacillota</taxon>
        <taxon>Bacilli</taxon>
        <taxon>Bacillales</taxon>
        <taxon>Paenibacillaceae</taxon>
        <taxon>Paenibacillus</taxon>
    </lineage>
</organism>
<evidence type="ECO:0000256" key="1">
    <source>
        <dbReference type="SAM" id="Phobius"/>
    </source>
</evidence>
<evidence type="ECO:0000313" key="2">
    <source>
        <dbReference type="EMBL" id="NHN35563.1"/>
    </source>
</evidence>
<dbReference type="RefSeq" id="WP_166158656.1">
    <property type="nucleotide sequence ID" value="NZ_JAAOIW010000043.1"/>
</dbReference>
<keyword evidence="1" id="KW-0812">Transmembrane</keyword>
<accession>A0ABX0JKU8</accession>
<comment type="caution">
    <text evidence="2">The sequence shown here is derived from an EMBL/GenBank/DDBJ whole genome shotgun (WGS) entry which is preliminary data.</text>
</comment>
<reference evidence="2" key="1">
    <citation type="submission" date="2020-03" db="EMBL/GenBank/DDBJ databases">
        <title>Draft sequencing of Paenibacilllus sp. S3N08.</title>
        <authorList>
            <person name="Kim D.-U."/>
        </authorList>
    </citation>
    <scope>NUCLEOTIDE SEQUENCE</scope>
    <source>
        <strain evidence="2">S3N08</strain>
    </source>
</reference>
<feature type="transmembrane region" description="Helical" evidence="1">
    <location>
        <begin position="123"/>
        <end position="144"/>
    </location>
</feature>
<evidence type="ECO:0008006" key="4">
    <source>
        <dbReference type="Google" id="ProtNLM"/>
    </source>
</evidence>
<dbReference type="Proteomes" id="UP001165962">
    <property type="component" value="Unassembled WGS sequence"/>
</dbReference>
<feature type="transmembrane region" description="Helical" evidence="1">
    <location>
        <begin position="65"/>
        <end position="92"/>
    </location>
</feature>
<keyword evidence="1" id="KW-1133">Transmembrane helix</keyword>
<keyword evidence="1" id="KW-0472">Membrane</keyword>
<gene>
    <name evidence="2" type="ORF">G9U52_38410</name>
</gene>
<keyword evidence="3" id="KW-1185">Reference proteome</keyword>
<name>A0ABX0JKU8_9BACL</name>
<sequence>MMAQFLGWISTFFQRTFGSMMGYISELFGYLFQKLFDLLELLFRPFFILFAIIFYFFFQLGKLVLLLFMLLLGIGKIFFALVKGIFLTLAGFTFTPSTRNDGAWTNVFNNVVGGLDFYQIDTLAYVLLFLIWFSTAFVAIKLLGSMKGGD</sequence>
<feature type="transmembrane region" description="Helical" evidence="1">
    <location>
        <begin position="42"/>
        <end position="58"/>
    </location>
</feature>
<evidence type="ECO:0000313" key="3">
    <source>
        <dbReference type="Proteomes" id="UP001165962"/>
    </source>
</evidence>
<protein>
    <recommendedName>
        <fullName evidence="4">TrbL/VirB6 plasmid conjugal transfer protein</fullName>
    </recommendedName>
</protein>